<accession>B8GLL7</accession>
<evidence type="ECO:0008006" key="5">
    <source>
        <dbReference type="Google" id="ProtNLM"/>
    </source>
</evidence>
<keyword evidence="4" id="KW-1185">Reference proteome</keyword>
<dbReference type="STRING" id="396588.Tgr7_2495"/>
<feature type="chain" id="PRO_5002873133" description="Lipoprotein" evidence="2">
    <location>
        <begin position="22"/>
        <end position="184"/>
    </location>
</feature>
<dbReference type="HOGENOM" id="CLU_1467582_0_0_6"/>
<dbReference type="OrthoDB" id="9877102at2"/>
<sequence precursor="true">MNPGRCTRAAAALLLPWFLAACVLGPEGPSAPEPCALKASEPRATPVQLCPPRAGETLGLLMEEVAALGAGGEAALRGALAEAHNGEAPLLREALLRLALADPAEEGRALELLERHQARSDTPPGEALLAGLLRDQLRARQGLRTSLAGARGERDALQRQLDELRAIEQQIRDRTRTPEMELRQ</sequence>
<dbReference type="KEGG" id="tgr:Tgr7_2495"/>
<dbReference type="Proteomes" id="UP000002383">
    <property type="component" value="Chromosome"/>
</dbReference>
<name>B8GLL7_THISH</name>
<keyword evidence="1" id="KW-0175">Coiled coil</keyword>
<dbReference type="EMBL" id="CP001339">
    <property type="protein sequence ID" value="ACL73572.1"/>
    <property type="molecule type" value="Genomic_DNA"/>
</dbReference>
<reference evidence="3 4" key="1">
    <citation type="journal article" date="2011" name="Stand. Genomic Sci.">
        <title>Complete genome sequence of 'Thioalkalivibrio sulfidophilus' HL-EbGr7.</title>
        <authorList>
            <person name="Muyzer G."/>
            <person name="Sorokin D.Y."/>
            <person name="Mavromatis K."/>
            <person name="Lapidus A."/>
            <person name="Clum A."/>
            <person name="Ivanova N."/>
            <person name="Pati A."/>
            <person name="d'Haeseleer P."/>
            <person name="Woyke T."/>
            <person name="Kyrpides N.C."/>
        </authorList>
    </citation>
    <scope>NUCLEOTIDE SEQUENCE [LARGE SCALE GENOMIC DNA]</scope>
    <source>
        <strain evidence="3 4">HL-EbGR7</strain>
    </source>
</reference>
<evidence type="ECO:0000256" key="2">
    <source>
        <dbReference type="SAM" id="SignalP"/>
    </source>
</evidence>
<evidence type="ECO:0000313" key="3">
    <source>
        <dbReference type="EMBL" id="ACL73572.1"/>
    </source>
</evidence>
<evidence type="ECO:0000256" key="1">
    <source>
        <dbReference type="SAM" id="Coils"/>
    </source>
</evidence>
<dbReference type="RefSeq" id="WP_012639047.1">
    <property type="nucleotide sequence ID" value="NC_011901.1"/>
</dbReference>
<organism evidence="3 4">
    <name type="scientific">Thioalkalivibrio sulfidiphilus (strain HL-EbGR7)</name>
    <dbReference type="NCBI Taxonomy" id="396588"/>
    <lineage>
        <taxon>Bacteria</taxon>
        <taxon>Pseudomonadati</taxon>
        <taxon>Pseudomonadota</taxon>
        <taxon>Gammaproteobacteria</taxon>
        <taxon>Chromatiales</taxon>
        <taxon>Ectothiorhodospiraceae</taxon>
        <taxon>Thioalkalivibrio</taxon>
    </lineage>
</organism>
<dbReference type="PROSITE" id="PS51257">
    <property type="entry name" value="PROKAR_LIPOPROTEIN"/>
    <property type="match status" value="1"/>
</dbReference>
<feature type="coiled-coil region" evidence="1">
    <location>
        <begin position="147"/>
        <end position="177"/>
    </location>
</feature>
<evidence type="ECO:0000313" key="4">
    <source>
        <dbReference type="Proteomes" id="UP000002383"/>
    </source>
</evidence>
<gene>
    <name evidence="3" type="ordered locus">Tgr7_2495</name>
</gene>
<dbReference type="AlphaFoldDB" id="B8GLL7"/>
<feature type="signal peptide" evidence="2">
    <location>
        <begin position="1"/>
        <end position="21"/>
    </location>
</feature>
<keyword evidence="2" id="KW-0732">Signal</keyword>
<proteinExistence type="predicted"/>
<protein>
    <recommendedName>
        <fullName evidence="5">Lipoprotein</fullName>
    </recommendedName>
</protein>